<dbReference type="PANTHER" id="PTHR45753">
    <property type="entry name" value="ORNITHINE CARBAMOYLTRANSFERASE, MITOCHONDRIAL"/>
    <property type="match status" value="1"/>
</dbReference>
<dbReference type="Pfam" id="PF00185">
    <property type="entry name" value="OTCace"/>
    <property type="match status" value="1"/>
</dbReference>
<dbReference type="AlphaFoldDB" id="A0A1D6F1B0"/>
<evidence type="ECO:0000313" key="6">
    <source>
        <dbReference type="EMBL" id="ONM25252.1"/>
    </source>
</evidence>
<dbReference type="SMR" id="A0A1D6F1B0"/>
<keyword evidence="3 4" id="KW-0808">Transferase</keyword>
<dbReference type="InParanoid" id="A0A1D6F1B0"/>
<protein>
    <recommendedName>
        <fullName evidence="2">ornithine carbamoyltransferase</fullName>
        <ecNumber evidence="2">2.1.3.3</ecNumber>
    </recommendedName>
</protein>
<feature type="domain" description="Aspartate/ornithine carbamoyltransferase Asp/Orn-binding" evidence="5">
    <location>
        <begin position="52"/>
        <end position="102"/>
    </location>
</feature>
<dbReference type="Gene3D" id="3.40.50.1370">
    <property type="entry name" value="Aspartate/ornithine carbamoyltransferase"/>
    <property type="match status" value="1"/>
</dbReference>
<accession>A0A1D6F1B0</accession>
<comment type="similarity">
    <text evidence="1">Belongs to the aspartate/ornithine carbamoyltransferase superfamily. OTCase family.</text>
</comment>
<evidence type="ECO:0000256" key="1">
    <source>
        <dbReference type="ARBA" id="ARBA00007805"/>
    </source>
</evidence>
<dbReference type="IntAct" id="A0A1D6F1B0">
    <property type="interactions" value="1"/>
</dbReference>
<dbReference type="SUPFAM" id="SSF53671">
    <property type="entry name" value="Aspartate/ornithine carbamoyltransferase"/>
    <property type="match status" value="1"/>
</dbReference>
<reference evidence="6" key="1">
    <citation type="submission" date="2015-12" db="EMBL/GenBank/DDBJ databases">
        <title>Update maize B73 reference genome by single molecule sequencing technologies.</title>
        <authorList>
            <consortium name="Maize Genome Sequencing Project"/>
            <person name="Ware D."/>
        </authorList>
    </citation>
    <scope>NUCLEOTIDE SEQUENCE [LARGE SCALE GENOMIC DNA]</scope>
    <source>
        <tissue evidence="6">Seedling</tissue>
    </source>
</reference>
<dbReference type="PRINTS" id="PR00100">
    <property type="entry name" value="AOTCASE"/>
</dbReference>
<dbReference type="GO" id="GO:0004585">
    <property type="term" value="F:ornithine carbamoyltransferase activity"/>
    <property type="evidence" value="ECO:0007669"/>
    <property type="project" value="UniProtKB-EC"/>
</dbReference>
<organism evidence="6">
    <name type="scientific">Zea mays</name>
    <name type="common">Maize</name>
    <dbReference type="NCBI Taxonomy" id="4577"/>
    <lineage>
        <taxon>Eukaryota</taxon>
        <taxon>Viridiplantae</taxon>
        <taxon>Streptophyta</taxon>
        <taxon>Embryophyta</taxon>
        <taxon>Tracheophyta</taxon>
        <taxon>Spermatophyta</taxon>
        <taxon>Magnoliopsida</taxon>
        <taxon>Liliopsida</taxon>
        <taxon>Poales</taxon>
        <taxon>Poaceae</taxon>
        <taxon>PACMAD clade</taxon>
        <taxon>Panicoideae</taxon>
        <taxon>Andropogonodae</taxon>
        <taxon>Andropogoneae</taxon>
        <taxon>Tripsacinae</taxon>
        <taxon>Zea</taxon>
    </lineage>
</organism>
<evidence type="ECO:0000256" key="2">
    <source>
        <dbReference type="ARBA" id="ARBA00013007"/>
    </source>
</evidence>
<dbReference type="PANTHER" id="PTHR45753:SF3">
    <property type="entry name" value="ORNITHINE TRANSCARBAMYLASE, MITOCHONDRIAL"/>
    <property type="match status" value="1"/>
</dbReference>
<dbReference type="STRING" id="4577.A0A1D6F1B0"/>
<dbReference type="InterPro" id="IPR006131">
    <property type="entry name" value="Asp_carbamoyltransf_Asp/Orn-bd"/>
</dbReference>
<sequence length="102" mass="11491">MKAKGEVVNEETCSCTFTIARGRKWWMKALMEITDPRAYLTHSLPAKRGAEVYEALMEITSPRAYLIHCLPAERGLEVTDGAIEAPKSIVFPQAENRMHAQK</sequence>
<dbReference type="InterPro" id="IPR006130">
    <property type="entry name" value="Asp/Orn_carbamoylTrfase"/>
</dbReference>
<evidence type="ECO:0000256" key="3">
    <source>
        <dbReference type="ARBA" id="ARBA00022679"/>
    </source>
</evidence>
<dbReference type="GO" id="GO:0016597">
    <property type="term" value="F:amino acid binding"/>
    <property type="evidence" value="ECO:0007669"/>
    <property type="project" value="InterPro"/>
</dbReference>
<gene>
    <name evidence="6" type="ORF">ZEAMMB73_Zm00001d006854</name>
</gene>
<dbReference type="EMBL" id="CM007648">
    <property type="protein sequence ID" value="ONM25252.1"/>
    <property type="molecule type" value="Genomic_DNA"/>
</dbReference>
<evidence type="ECO:0000259" key="5">
    <source>
        <dbReference type="Pfam" id="PF00185"/>
    </source>
</evidence>
<evidence type="ECO:0000256" key="4">
    <source>
        <dbReference type="RuleBase" id="RU003634"/>
    </source>
</evidence>
<proteinExistence type="inferred from homology"/>
<dbReference type="EC" id="2.1.3.3" evidence="2"/>
<name>A0A1D6F1B0_MAIZE</name>
<dbReference type="InterPro" id="IPR036901">
    <property type="entry name" value="Asp/Orn_carbamoylTrfase_sf"/>
</dbReference>